<dbReference type="SUPFAM" id="SSF53300">
    <property type="entry name" value="vWA-like"/>
    <property type="match status" value="1"/>
</dbReference>
<dbReference type="PANTHER" id="PTHR48103:SF2">
    <property type="entry name" value="MIDASIN"/>
    <property type="match status" value="1"/>
</dbReference>
<dbReference type="Pfam" id="PF17865">
    <property type="entry name" value="AAA_lid_5"/>
    <property type="match status" value="1"/>
</dbReference>
<dbReference type="GO" id="GO:0005524">
    <property type="term" value="F:ATP binding"/>
    <property type="evidence" value="ECO:0007669"/>
    <property type="project" value="UniProtKB-KW"/>
</dbReference>
<dbReference type="SUPFAM" id="SSF52540">
    <property type="entry name" value="P-loop containing nucleoside triphosphate hydrolases"/>
    <property type="match status" value="6"/>
</dbReference>
<feature type="compositionally biased region" description="Basic and acidic residues" evidence="10">
    <location>
        <begin position="3917"/>
        <end position="3942"/>
    </location>
</feature>
<comment type="function">
    <text evidence="9">Nuclear chaperone required for maturation and nuclear export of pre-60S ribosome subunits.</text>
</comment>
<dbReference type="InterPro" id="IPR012099">
    <property type="entry name" value="Midasin"/>
</dbReference>
<dbReference type="VEuPathDB" id="FungiDB:BO82DRAFT_382638"/>
<dbReference type="GO" id="GO:0030687">
    <property type="term" value="C:preribosome, large subunit precursor"/>
    <property type="evidence" value="ECO:0007669"/>
    <property type="project" value="TreeGrafter"/>
</dbReference>
<evidence type="ECO:0000313" key="12">
    <source>
        <dbReference type="EMBL" id="PYH82993.1"/>
    </source>
</evidence>
<feature type="compositionally biased region" description="Polar residues" evidence="10">
    <location>
        <begin position="4102"/>
        <end position="4117"/>
    </location>
</feature>
<evidence type="ECO:0000256" key="9">
    <source>
        <dbReference type="PIRNR" id="PIRNR010340"/>
    </source>
</evidence>
<gene>
    <name evidence="12" type="ORF">BO82DRAFT_382638</name>
</gene>
<keyword evidence="8 9" id="KW-0539">Nucleus</keyword>
<dbReference type="GeneID" id="37140691"/>
<dbReference type="Gene3D" id="3.40.50.300">
    <property type="entry name" value="P-loop containing nucleotide triphosphate hydrolases"/>
    <property type="match status" value="6"/>
</dbReference>
<feature type="compositionally biased region" description="Basic and acidic residues" evidence="10">
    <location>
        <begin position="4144"/>
        <end position="4163"/>
    </location>
</feature>
<dbReference type="Pfam" id="PF07728">
    <property type="entry name" value="AAA_5"/>
    <property type="match status" value="8"/>
</dbReference>
<feature type="domain" description="VWFA" evidence="11">
    <location>
        <begin position="4364"/>
        <end position="4569"/>
    </location>
</feature>
<dbReference type="SMART" id="SM00382">
    <property type="entry name" value="AAA"/>
    <property type="match status" value="5"/>
</dbReference>
<evidence type="ECO:0000256" key="10">
    <source>
        <dbReference type="SAM" id="MobiDB-lite"/>
    </source>
</evidence>
<dbReference type="GO" id="GO:0005730">
    <property type="term" value="C:nucleolus"/>
    <property type="evidence" value="ECO:0007669"/>
    <property type="project" value="UniProtKB-SubCell"/>
</dbReference>
<organism evidence="12 13">
    <name type="scientific">Aspergillus uvarum CBS 121591</name>
    <dbReference type="NCBI Taxonomy" id="1448315"/>
    <lineage>
        <taxon>Eukaryota</taxon>
        <taxon>Fungi</taxon>
        <taxon>Dikarya</taxon>
        <taxon>Ascomycota</taxon>
        <taxon>Pezizomycotina</taxon>
        <taxon>Eurotiomycetes</taxon>
        <taxon>Eurotiomycetidae</taxon>
        <taxon>Eurotiales</taxon>
        <taxon>Aspergillaceae</taxon>
        <taxon>Aspergillus</taxon>
        <taxon>Aspergillus subgen. Circumdati</taxon>
    </lineage>
</organism>
<dbReference type="PANTHER" id="PTHR48103">
    <property type="entry name" value="MIDASIN-RELATED"/>
    <property type="match status" value="1"/>
</dbReference>
<dbReference type="InterPro" id="IPR040848">
    <property type="entry name" value="AAA_lid_7"/>
</dbReference>
<dbReference type="RefSeq" id="XP_025493193.1">
    <property type="nucleotide sequence ID" value="XM_025637949.1"/>
</dbReference>
<proteinExistence type="inferred from homology"/>
<reference evidence="12 13" key="1">
    <citation type="submission" date="2016-12" db="EMBL/GenBank/DDBJ databases">
        <title>The genomes of Aspergillus section Nigri reveals drivers in fungal speciation.</title>
        <authorList>
            <consortium name="DOE Joint Genome Institute"/>
            <person name="Vesth T.C."/>
            <person name="Nybo J."/>
            <person name="Theobald S."/>
            <person name="Brandl J."/>
            <person name="Frisvad J.C."/>
            <person name="Nielsen K.F."/>
            <person name="Lyhne E.K."/>
            <person name="Kogle M.E."/>
            <person name="Kuo A."/>
            <person name="Riley R."/>
            <person name="Clum A."/>
            <person name="Nolan M."/>
            <person name="Lipzen A."/>
            <person name="Salamov A."/>
            <person name="Henrissat B."/>
            <person name="Wiebenga A."/>
            <person name="De Vries R.P."/>
            <person name="Grigoriev I.V."/>
            <person name="Mortensen U.H."/>
            <person name="Andersen M.R."/>
            <person name="Baker S.E."/>
        </authorList>
    </citation>
    <scope>NUCLEOTIDE SEQUENCE [LARGE SCALE GENOMIC DNA]</scope>
    <source>
        <strain evidence="12 13">CBS 121591</strain>
    </source>
</reference>
<feature type="compositionally biased region" description="Basic and acidic residues" evidence="10">
    <location>
        <begin position="4171"/>
        <end position="4198"/>
    </location>
</feature>
<dbReference type="InterPro" id="IPR041190">
    <property type="entry name" value="Midasin_AAA_lid_5"/>
</dbReference>
<evidence type="ECO:0000256" key="2">
    <source>
        <dbReference type="ARBA" id="ARBA00004642"/>
    </source>
</evidence>
<dbReference type="EMBL" id="KZ821692">
    <property type="protein sequence ID" value="PYH82993.1"/>
    <property type="molecule type" value="Genomic_DNA"/>
</dbReference>
<dbReference type="InterPro" id="IPR002035">
    <property type="entry name" value="VWF_A"/>
</dbReference>
<evidence type="ECO:0000256" key="5">
    <source>
        <dbReference type="ARBA" id="ARBA00022741"/>
    </source>
</evidence>
<dbReference type="FunFam" id="3.40.50.300:FF:000142">
    <property type="entry name" value="Midasin"/>
    <property type="match status" value="2"/>
</dbReference>
<evidence type="ECO:0000256" key="8">
    <source>
        <dbReference type="ARBA" id="ARBA00023242"/>
    </source>
</evidence>
<dbReference type="FunFam" id="3.40.50.300:FF:001368">
    <property type="entry name" value="Midasin"/>
    <property type="match status" value="1"/>
</dbReference>
<dbReference type="OrthoDB" id="5186at2759"/>
<dbReference type="InterPro" id="IPR011704">
    <property type="entry name" value="ATPase_dyneun-rel_AAA"/>
</dbReference>
<dbReference type="GO" id="GO:0005654">
    <property type="term" value="C:nucleoplasm"/>
    <property type="evidence" value="ECO:0007669"/>
    <property type="project" value="UniProtKB-SubCell"/>
</dbReference>
<evidence type="ECO:0000256" key="6">
    <source>
        <dbReference type="ARBA" id="ARBA00022840"/>
    </source>
</evidence>
<feature type="region of interest" description="Disordered" evidence="10">
    <location>
        <begin position="3806"/>
        <end position="4212"/>
    </location>
</feature>
<dbReference type="GO" id="GO:0000055">
    <property type="term" value="P:ribosomal large subunit export from nucleus"/>
    <property type="evidence" value="ECO:0007669"/>
    <property type="project" value="TreeGrafter"/>
</dbReference>
<dbReference type="PIRSF" id="PIRSF010340">
    <property type="entry name" value="Midasin"/>
    <property type="match status" value="1"/>
</dbReference>
<comment type="similarity">
    <text evidence="3 9">Belongs to the midasin family.</text>
</comment>
<evidence type="ECO:0000256" key="1">
    <source>
        <dbReference type="ARBA" id="ARBA00004604"/>
    </source>
</evidence>
<dbReference type="FunFam" id="3.40.50.300:FF:001861">
    <property type="entry name" value="Midasin"/>
    <property type="match status" value="1"/>
</dbReference>
<dbReference type="InterPro" id="IPR003593">
    <property type="entry name" value="AAA+_ATPase"/>
</dbReference>
<dbReference type="GO" id="GO:0000027">
    <property type="term" value="P:ribosomal large subunit assembly"/>
    <property type="evidence" value="ECO:0007669"/>
    <property type="project" value="InterPro"/>
</dbReference>
<dbReference type="Pfam" id="PF21108">
    <property type="entry name" value="MDN1_4th"/>
    <property type="match status" value="1"/>
</dbReference>
<evidence type="ECO:0000259" key="11">
    <source>
        <dbReference type="PROSITE" id="PS50234"/>
    </source>
</evidence>
<keyword evidence="5 9" id="KW-0547">Nucleotide-binding</keyword>
<keyword evidence="13" id="KW-1185">Reference proteome</keyword>
<dbReference type="STRING" id="1448315.A0A319CVT9"/>
<comment type="subcellular location">
    <subcellularLocation>
        <location evidence="1">Nucleus</location>
        <location evidence="1">Nucleolus</location>
    </subcellularLocation>
    <subcellularLocation>
        <location evidence="2">Nucleus</location>
        <location evidence="2">Nucleoplasm</location>
    </subcellularLocation>
</comment>
<evidence type="ECO:0000256" key="3">
    <source>
        <dbReference type="ARBA" id="ARBA00007188"/>
    </source>
</evidence>
<feature type="compositionally biased region" description="Acidic residues" evidence="10">
    <location>
        <begin position="3887"/>
        <end position="3913"/>
    </location>
</feature>
<dbReference type="GO" id="GO:0016887">
    <property type="term" value="F:ATP hydrolysis activity"/>
    <property type="evidence" value="ECO:0007669"/>
    <property type="project" value="InterPro"/>
</dbReference>
<protein>
    <recommendedName>
        <fullName evidence="4 9">Midasin</fullName>
    </recommendedName>
</protein>
<sequence>MDARPAYEGTLDESRLFAKLPNEIAELIHTASGTQYLNALAVGALRPGCTEGFFCLYEPIFLDQIDILSAFSRVLPQYAIARAGPLSALAALLSYDPELQSLFQHPDRSVRYLSIRCFALYMRAADAALEELIKTHFADDIVEGEWEGTTIDYRCLGLWEERRSNRSTPDTLSQIEKLREYFTSRTAEICGVLVPRQTNTSSQPSSIVKTPTAVGNLRKIATALISARPMLLAETMVTLHLNEQTDAKTTGSFAWQPGVLTKAAREGRWILIEDLDRAPSEVIGLILPIIERGELTIASRKERIKCAEGFKIIATMKSSYNIAGEEIAPSTNILGSRLWQRVQIDSLAIDEIREVITQKYPLLESRVATIMNVYQRLCASFHGSLAIKSSQGRTPGLRDLIKLCSRMHRRLQRLGAKTGYEATPEGAEDEIFLDVVDVFLKYIPEKTLADSLSLVVAEAMHISPQRARFCNSLTLGRETCRKIKVPTGSLTKAAASSSRFASTRAALGLMEQVAASVQMAEPVLLVGETGIGKTTVIQQLATLMRQKLTVVNLSQQSESTDLLGGFKPVNIRTMAVPMHDEFVSLFELTFSAKKNQKFLHSVAKSVTAGNWARLVHLWHEAVRLADGVFKSDQGSQGAEEQPAKKRKLDSPKYQLLRQRWDRFAAQLNDFESQVSQGDAKFAFAFVQGKIVRALRNGEWVLLDEVNLASPDTLENIASLLHHGSEGSPSVLLSEAGDVERVFGHPDFRIFGAMNPATDAGKKDLPPGLRSRFTEFYVQSPDSDLDDLLSLIQKYLGDLALTDARAVPDLGQLYMEAKRLNTENKLTDGAGQRPHFSIRTLVRALVYSERLLAPLLEKHIFSNVKNSRALLGQTPKPPNDGNDYVQFKHYWMRRGHLKPEEQPHYIITPFIEKNLKNLVRASSTRRFPVLLQGPTSAGKTSMIEFLAKVSGNQFVRINNHEHTDLQEYLGTYVSSDDGTLRYQEGVLVEALRNGYWIVLDELNLAPSDVLEALNRLLDDNRELFIPETQEVVRPHPNFMLFATQNPAGLYGGRKVLSRAFRNRFLELHFDDIPESELEYILKERSQIAPSFCTRIVSVYRKLSLLRQANRLFEQKNSFATLRDLFRWALRRADDREQLAINGFMLLAERVRNPQERAAVKSVIEEVMRVRIDEDVIYGASEMDKRAPNLAQLAPGIVWTKAMRRLFVLVSTALENNEPILLVGETGCGKTQLCQAVAEICRKQLYIINAHVNLETGDLIGAQRPVRNRAAIESQLHSDLRTMFSQDDQSVSVDDLKQAFGAISAEQLQALDPELRLRVEKNLARLNALFEWSDGSLITAMKTGQFFLLDEISLADDSVLERLNSVLEPHRSILLAEKGPIDSMVVAHEGFQFLSTMNPGGDYGKRELSAALRNRMTEIWAPQLSEDEDILPILRMKLQLESEHVPKAMLQFAKWFKMTFQNSTTSSLSIRDLLGWVEFVNRCAAMVFVDTLGANPAAILATALNDLEGNRRLCLDKLQELFNVDASNIYLQKSIIDTDGTSLRVGPFNLPINEQGRPDPEFIMDAPTTIGNSVRIARGLQLPKPILLEGSPGVGKTTLVTALAKALGKPLTRINLSEQTDLTDLFGSDFAWRDAPFLQAMQRGDWVLLDEMNLASQSVLEGLNACLDHRQMVHPDFVLFAAQNPHHQGGGRKGLPASFVNRFTVVYADSFTDTDLRRICAKLFPGSPATQTDNLVELGALGGPWEVNLRDIQRWLQLADRGNLQVPARFRSEEDRSVVSRLFGQVFGDSLTAPKSYYHNLTPGYMQVGLGFMRRDSVLQQTSDPQMQILPGDLSVLESLMLCVEQSWPSILVGSSGCGKTTLIRKLAALNGAGLVELALSADTDTMDLREVSSLLLEIAQDIADLSSIPLQLYESLQSPDVSLDGVVASLVKLYESHPQPLLQEYANRAQRLSDISDKMDKMKVGFEWTEGVLTQAVQNGQWVVLDNANLCNPSVLDRLNSLTEPNGTLILNEQRTEDGNARIIKPHPNFRLFLTMDPRHGELSRAMRNRCVEISFLPQEDLSFAISTVPAYTCQSSLYRLRSLWNLDVTTAFEADESVSLLHEACLDHLSIADLSYLQRVQGLLPFYSSVNADDPLLAALQRYLSVIHDNSSCRPFDCIKADFAVGFASVATQGIYQPLHPLVNEPLASVMHQSVPLGWLMVLAQLQESKLGLQDLKQGLLRANESGKHLKPSQMTSLERSLASGRIPSLMKDATQPVGAFLSDCGQAVYDFIQSLDQTVFQVFEVVPALRAMINFCSDIYNLTTATEVDQGEFQIYLQLGRELSAALLDGWAPLKPLALAFSQALDRFHENWALTTGLSMQRLWESWRPATSATQDQLKALLELENIALEFTQVATKTHLDLSQLSQVRKSLIAAQEAILSSGHEGYPIQDLRQTVVDLAACVPDADALQKPYFSTEFEVLCQYHDLSSLRNGQIVEDQVVQSILPLLAGRPAKPLDASSLKTQIPVILNRLSLYAGSEPSSAFGAAVSGTLSLSLLERLVYVGTTSLGQMNALEMEKKTLSKALTLTSGELAINQVTFLRQAMARLTAELVILHKDFFEPQSLEQVVSFLQGVESQGSHKGFSLPSINLASNLPDNHFFKSFAQSQLPRLLSSLMTEQMDSTGAGIVQLAVILLQLFVPDKPFDPSLGLVVQRKRHAQRSIELTARGKAISSFEVGFSGQVSNLRQEIIQGELRNLGSAPPPSSVTRPQTSELNILHGEFSSLVRSVLERHPENINFAGDDSDAESQRMVDLLRENIRQLSRRLTMNYRSYDDITTLVVRFLQLLDLGLFLSSIKSRQSSDVQIIKAIRETTPFLGGLVHPISGSIHKESHFESSLNTDLWFHELSALRVAENADKGLISTRSGRDTLRRLFEQFHALWKVKLREDQEEEARKNELYHYKGSWEDAEEVDENELRQLFPTYDENADEEGKVSSRVDPKAISVRLASLHAKLFNSENQAEVLSAYVKQSSLLLGSLRSDNGSLTVDGQPKEQLSGVLLLLEDALKSGEVTSGKNYNFYVDSNMVEAKKLVDLTLSTKARFAQIQKSWPDHAVLADVIQCCREILQFKHTEPVAKFLTKVEKLHGLVYEWQLVASREYSAASLYDEITGTIIGWRRLELTTWAKLLDLENDKCLKDVSSWWFITYEALVRAPIQIAESGEMELKDHIQEVTATLEQFFRSTTVGQYSERLRLIKNFQSLLLLYVEDLPSLSQLTSALDNFLQRYRQFEPPVLKLLAEKRQALEKNIKEQIQLASWKDTNIVALRESARRSHVKLFKLVRKYREALAQPAQPILEQDMPEDNEDTAAPQRMILPSFVFPEALAMCQTEERAWVDRPPRFKNPDNTASSMMQVYGSISKEFDVAEDLESFVKYVVESIKEFKSQTPKTLTEENKDDVQHLKVQKRRFYADTLHRIYEMGVKRNVNTSLLEAQASVPQVLATVPAFEAGIADVNLIKKADSYFHRFLDLLPRARLAARDYSEDLSNVEISRSSGSVEHLLHLVRKQRTSISPALSNLKSLDSLLSKVANLWTADPLSIFKAHSSFSNGRDDITRAAWKDTFDRLKITLSHLPELPGGMASRVHKTTVEEACTAFTRLNFDLATWTEERPDLSFVLGQIIPWSKVNAVAYESESHDLGVSIEEYDSSLIAAADKILVSIQKLNEAPSQITAPGALSRSDDFFVRALRLLRMADISTSLESVLGKLQHLQTRSPSSLPFAIALTATLLPILNKFAHICRDVVDRYLTVHKETCKMSYILAKSFTQIASEGFCSPSESSTEESKSGQLESGTGLGEGEGAEDISKDVADDEDLTELAQEDKQKTDEEIENSEDAVNMDQEEMQGEEGERKEGDDEDENDSGSDEEDDIDEEVGDVDDLDASAVDEKMWDGEHDDQQKETETQEGKGAAENDEQTAAPDQQPGQEAEKGENKEGEEEEEEEDDEEGEEAPDEEGEAEEEALDLPEEMQLDGDEKGNEEPEEDDGFDDDMMDNDLPPAEEEQQMEGDGVEDETMEQDGEEQEIDQTEEAGNDEANEAGEEAEEEENQEDDFLAQRDENEAAGEEQDQNQEKGSSGNAQQESGSTDPSDEKEQKTGGANDSNPEDPQLQAFKKLGDVLEQWHHEEAETRLPEDTDMADADFEHLADQDDAKALDQNKGVESDVKPDENNELLPDITDDNIQDLPENRLEDEMQLDQGGAAAESQTAGAFIPGNLQSQERADATAGQEAADEELDEVDAHLAAIHLSSTLPPLTPRDEAQRLWSYYESATTDLSLSLTEQLRLILAPTLATKLRGDFRTGKRLNIKRIIPYIASQYKRDKIWMRRSIPSKRNYQIMLAVDDSKSMLESGSGQLAFETLALVAKSLSMLEAGDLCVLGFGSEDHVRVAHEFGKPFSSEAGTQVFQHFSYQQTGTNVRKLIADSIALFREARWKQSPGGGNADLWQLELIISDGICEDHETISRLVRQAQEERIMIVFIIVDAVKGSSILDLTQASFEPDLESGSGEMKLKMKRYLEGFPFPYYLVVRDVRELPAVLATALKQWFAEVVDVSS</sequence>
<keyword evidence="6 9" id="KW-0067">ATP-binding</keyword>
<keyword evidence="12" id="KW-0378">Hydrolase</keyword>
<evidence type="ECO:0000313" key="13">
    <source>
        <dbReference type="Proteomes" id="UP000248340"/>
    </source>
</evidence>
<dbReference type="InterPro" id="IPR036465">
    <property type="entry name" value="vWFA_dom_sf"/>
</dbReference>
<dbReference type="Proteomes" id="UP000248340">
    <property type="component" value="Unassembled WGS sequence"/>
</dbReference>
<dbReference type="CDD" id="cd00009">
    <property type="entry name" value="AAA"/>
    <property type="match status" value="1"/>
</dbReference>
<keyword evidence="7 9" id="KW-0143">Chaperone</keyword>
<dbReference type="InterPro" id="IPR048617">
    <property type="entry name" value="MDN1_AAA_lid_4"/>
</dbReference>
<evidence type="ECO:0000256" key="4">
    <source>
        <dbReference type="ARBA" id="ARBA00017143"/>
    </source>
</evidence>
<feature type="compositionally biased region" description="Acidic residues" evidence="10">
    <location>
        <begin position="4011"/>
        <end position="4083"/>
    </location>
</feature>
<dbReference type="InterPro" id="IPR027417">
    <property type="entry name" value="P-loop_NTPase"/>
</dbReference>
<evidence type="ECO:0000256" key="7">
    <source>
        <dbReference type="ARBA" id="ARBA00023186"/>
    </source>
</evidence>
<dbReference type="Pfam" id="PF17867">
    <property type="entry name" value="AAA_lid_7"/>
    <property type="match status" value="2"/>
</dbReference>
<name>A0A319CVT9_9EURO</name>
<feature type="compositionally biased region" description="Acidic residues" evidence="10">
    <location>
        <begin position="3966"/>
        <end position="4003"/>
    </location>
</feature>
<dbReference type="PROSITE" id="PS50234">
    <property type="entry name" value="VWFA"/>
    <property type="match status" value="1"/>
</dbReference>
<accession>A0A319CVT9</accession>